<dbReference type="OMA" id="EDNEECT"/>
<reference evidence="1 2" key="1">
    <citation type="journal article" date="2011" name="Proc. Natl. Acad. Sci. U.S.A.">
        <title>Evolutionary erosion of yeast sex chromosomes by mating-type switching accidents.</title>
        <authorList>
            <person name="Gordon J.L."/>
            <person name="Armisen D."/>
            <person name="Proux-Wera E."/>
            <person name="Oheigeartaigh S.S."/>
            <person name="Byrne K.P."/>
            <person name="Wolfe K.H."/>
        </authorList>
    </citation>
    <scope>NUCLEOTIDE SEQUENCE [LARGE SCALE GENOMIC DNA]</scope>
    <source>
        <strain evidence="2">ATCC MYA-139 / BCRC 22969 / CBS 8797 / CCRC 22969 / KCTC 17520 / NBRC 10181 / NCYC 3082</strain>
    </source>
</reference>
<evidence type="ECO:0008006" key="3">
    <source>
        <dbReference type="Google" id="ProtNLM"/>
    </source>
</evidence>
<reference evidence="2" key="2">
    <citation type="submission" date="2012-08" db="EMBL/GenBank/DDBJ databases">
        <title>Genome sequence of Kazachstania naganishii.</title>
        <authorList>
            <person name="Gordon J.L."/>
            <person name="Armisen D."/>
            <person name="Proux-Wera E."/>
            <person name="OhEigeartaigh S.S."/>
            <person name="Byrne K.P."/>
            <person name="Wolfe K.H."/>
        </authorList>
    </citation>
    <scope>NUCLEOTIDE SEQUENCE [LARGE SCALE GENOMIC DNA]</scope>
    <source>
        <strain evidence="2">ATCC MYA-139 / BCRC 22969 / CBS 8797 / CCRC 22969 / KCTC 17520 / NBRC 10181 / NCYC 3082</strain>
    </source>
</reference>
<evidence type="ECO:0000313" key="2">
    <source>
        <dbReference type="Proteomes" id="UP000006310"/>
    </source>
</evidence>
<gene>
    <name evidence="1" type="primary">KNAG0A02530</name>
    <name evidence="1" type="ordered locus">KNAG_0A02530</name>
</gene>
<dbReference type="Proteomes" id="UP000006310">
    <property type="component" value="Chromosome 1"/>
</dbReference>
<proteinExistence type="predicted"/>
<dbReference type="KEGG" id="kng:KNAG_0A02530"/>
<dbReference type="eggNOG" id="ENOG502S61D">
    <property type="taxonomic scope" value="Eukaryota"/>
</dbReference>
<name>J7RTA0_HUIN7</name>
<dbReference type="EMBL" id="HE978314">
    <property type="protein sequence ID" value="CCK67942.1"/>
    <property type="molecule type" value="Genomic_DNA"/>
</dbReference>
<dbReference type="RefSeq" id="XP_022462188.1">
    <property type="nucleotide sequence ID" value="XM_022606797.1"/>
</dbReference>
<dbReference type="HOGENOM" id="CLU_813984_0_0_1"/>
<sequence>MDCLPDEVLLRCLEFCDGSTGVRVICKRLCLLRNEAFRHRVLHIFPLSHPLWQSARMVELLAGYVRWLDPVRRESRLLLYRGVVGAGAGAGADTRFPEYICDSWEILFNVLTKPAPLYNTVGPFMVSNELLLDSSFVVPREEEKCMPLNVWIYLEDVRYVKLMTKIVTEVYSKSTNSTEVFFFAGYLDDWIRDPGIYCIKLGNLPKTFMRTASGSHVPLKIKSYFGYEDTAPVHDGKLKLLGFNFNPYPQFKPWLFFKISLEQERYIFNWWESNIGQELAELTKQVADTPDGTQALLGGR</sequence>
<dbReference type="AlphaFoldDB" id="J7RTA0"/>
<keyword evidence="2" id="KW-1185">Reference proteome</keyword>
<accession>J7RTA0</accession>
<dbReference type="OrthoDB" id="4065415at2759"/>
<dbReference type="GeneID" id="34523577"/>
<evidence type="ECO:0000313" key="1">
    <source>
        <dbReference type="EMBL" id="CCK67942.1"/>
    </source>
</evidence>
<protein>
    <recommendedName>
        <fullName evidence="3">F-box domain-containing protein</fullName>
    </recommendedName>
</protein>
<organism evidence="1 2">
    <name type="scientific">Huiozyma naganishii (strain ATCC MYA-139 / BCRC 22969 / CBS 8797 / KCTC 17520 / NBRC 10181 / NCYC 3082 / Yp74L-3)</name>
    <name type="common">Yeast</name>
    <name type="synonym">Kazachstania naganishii</name>
    <dbReference type="NCBI Taxonomy" id="1071383"/>
    <lineage>
        <taxon>Eukaryota</taxon>
        <taxon>Fungi</taxon>
        <taxon>Dikarya</taxon>
        <taxon>Ascomycota</taxon>
        <taxon>Saccharomycotina</taxon>
        <taxon>Saccharomycetes</taxon>
        <taxon>Saccharomycetales</taxon>
        <taxon>Saccharomycetaceae</taxon>
        <taxon>Huiozyma</taxon>
    </lineage>
</organism>